<evidence type="ECO:0000313" key="3">
    <source>
        <dbReference type="Proteomes" id="UP001281614"/>
    </source>
</evidence>
<sequence>MSIETRLRSPAAARCAQLCMNNAAPRITLISSFKQTLANSTEDYSAGRPEADADTDASSEKIPWNTCHTDLNFHNAQKKK</sequence>
<feature type="region of interest" description="Disordered" evidence="1">
    <location>
        <begin position="40"/>
        <end position="61"/>
    </location>
</feature>
<dbReference type="EMBL" id="VYYT01000112">
    <property type="protein sequence ID" value="KAK2769291.1"/>
    <property type="molecule type" value="Genomic_DNA"/>
</dbReference>
<name>A0AAD9YIR2_COLKA</name>
<keyword evidence="3" id="KW-1185">Reference proteome</keyword>
<reference evidence="2" key="1">
    <citation type="submission" date="2023-02" db="EMBL/GenBank/DDBJ databases">
        <title>Colletotrichum kahawae CIFC_Que2 genome sequencing and assembly.</title>
        <authorList>
            <person name="Baroncelli R."/>
        </authorList>
    </citation>
    <scope>NUCLEOTIDE SEQUENCE</scope>
    <source>
        <strain evidence="2">CIFC_Que2</strain>
    </source>
</reference>
<dbReference type="AlphaFoldDB" id="A0AAD9YIR2"/>
<proteinExistence type="predicted"/>
<gene>
    <name evidence="2" type="ORF">CKAH01_00898</name>
</gene>
<organism evidence="2 3">
    <name type="scientific">Colletotrichum kahawae</name>
    <name type="common">Coffee berry disease fungus</name>
    <dbReference type="NCBI Taxonomy" id="34407"/>
    <lineage>
        <taxon>Eukaryota</taxon>
        <taxon>Fungi</taxon>
        <taxon>Dikarya</taxon>
        <taxon>Ascomycota</taxon>
        <taxon>Pezizomycotina</taxon>
        <taxon>Sordariomycetes</taxon>
        <taxon>Hypocreomycetidae</taxon>
        <taxon>Glomerellales</taxon>
        <taxon>Glomerellaceae</taxon>
        <taxon>Colletotrichum</taxon>
        <taxon>Colletotrichum gloeosporioides species complex</taxon>
    </lineage>
</organism>
<evidence type="ECO:0000256" key="1">
    <source>
        <dbReference type="SAM" id="MobiDB-lite"/>
    </source>
</evidence>
<protein>
    <submittedName>
        <fullName evidence="2">Uncharacterized protein</fullName>
    </submittedName>
</protein>
<comment type="caution">
    <text evidence="2">The sequence shown here is derived from an EMBL/GenBank/DDBJ whole genome shotgun (WGS) entry which is preliminary data.</text>
</comment>
<dbReference type="Proteomes" id="UP001281614">
    <property type="component" value="Unassembled WGS sequence"/>
</dbReference>
<evidence type="ECO:0000313" key="2">
    <source>
        <dbReference type="EMBL" id="KAK2769291.1"/>
    </source>
</evidence>
<accession>A0AAD9YIR2</accession>